<organism evidence="1 2">
    <name type="scientific">Microdochium bolleyi</name>
    <dbReference type="NCBI Taxonomy" id="196109"/>
    <lineage>
        <taxon>Eukaryota</taxon>
        <taxon>Fungi</taxon>
        <taxon>Dikarya</taxon>
        <taxon>Ascomycota</taxon>
        <taxon>Pezizomycotina</taxon>
        <taxon>Sordariomycetes</taxon>
        <taxon>Xylariomycetidae</taxon>
        <taxon>Xylariales</taxon>
        <taxon>Microdochiaceae</taxon>
        <taxon>Microdochium</taxon>
    </lineage>
</organism>
<reference evidence="2" key="1">
    <citation type="submission" date="2016-02" db="EMBL/GenBank/DDBJ databases">
        <title>Draft genome sequence of Microdochium bolleyi, a fungal endophyte of beachgrass.</title>
        <authorList>
            <consortium name="DOE Joint Genome Institute"/>
            <person name="David A.S."/>
            <person name="May G."/>
            <person name="Haridas S."/>
            <person name="Lim J."/>
            <person name="Wang M."/>
            <person name="Labutti K."/>
            <person name="Lipzen A."/>
            <person name="Barry K."/>
            <person name="Grigoriev I.V."/>
        </authorList>
    </citation>
    <scope>NUCLEOTIDE SEQUENCE [LARGE SCALE GENOMIC DNA]</scope>
    <source>
        <strain evidence="2">J235TASD1</strain>
    </source>
</reference>
<dbReference type="Proteomes" id="UP000070501">
    <property type="component" value="Unassembled WGS sequence"/>
</dbReference>
<accession>A0A136IVM5</accession>
<evidence type="ECO:0000313" key="1">
    <source>
        <dbReference type="EMBL" id="KXJ88951.1"/>
    </source>
</evidence>
<dbReference type="AlphaFoldDB" id="A0A136IVM5"/>
<gene>
    <name evidence="1" type="ORF">Micbo1qcDRAFT_206543</name>
</gene>
<keyword evidence="2" id="KW-1185">Reference proteome</keyword>
<proteinExistence type="predicted"/>
<dbReference type="EMBL" id="KQ964256">
    <property type="protein sequence ID" value="KXJ88951.1"/>
    <property type="molecule type" value="Genomic_DNA"/>
</dbReference>
<dbReference type="InParanoid" id="A0A136IVM5"/>
<dbReference type="OrthoDB" id="10252171at2759"/>
<protein>
    <submittedName>
        <fullName evidence="1">Uncharacterized protein</fullName>
    </submittedName>
</protein>
<evidence type="ECO:0000313" key="2">
    <source>
        <dbReference type="Proteomes" id="UP000070501"/>
    </source>
</evidence>
<name>A0A136IVM5_9PEZI</name>
<sequence length="105" mass="11339">MATSIFSSTIAWLIPSGEKGWATKAIGRSTATASMHGTTVWYDVYTHGTRRAYTCLLSSGFSYDFPSVGGKIIIDIQGIRLHGAVASQRIQLPVLVKYAVAVDED</sequence>